<accession>A0ABR0ALG4</accession>
<sequence length="126" mass="14377">MSSKRSAEKLHTSTGVCWYSDIKVIVLSQKGNRVPLILAIVVAHISGRLLVPVDYLLHRRSRSSLSYFVWKTTRREVFSTRRCNDTAPYPLIQLRVYLYIANVPPIGAIRRRSANRVKGGPTEIRL</sequence>
<protein>
    <submittedName>
        <fullName evidence="1">Uncharacterized protein</fullName>
    </submittedName>
</protein>
<name>A0ABR0ALG4_9CRUS</name>
<proteinExistence type="predicted"/>
<reference evidence="1 2" key="1">
    <citation type="journal article" date="2023" name="Nucleic Acids Res.">
        <title>The hologenome of Daphnia magna reveals possible DNA methylation and microbiome-mediated evolution of the host genome.</title>
        <authorList>
            <person name="Chaturvedi A."/>
            <person name="Li X."/>
            <person name="Dhandapani V."/>
            <person name="Marshall H."/>
            <person name="Kissane S."/>
            <person name="Cuenca-Cambronero M."/>
            <person name="Asole G."/>
            <person name="Calvet F."/>
            <person name="Ruiz-Romero M."/>
            <person name="Marangio P."/>
            <person name="Guigo R."/>
            <person name="Rago D."/>
            <person name="Mirbahai L."/>
            <person name="Eastwood N."/>
            <person name="Colbourne J.K."/>
            <person name="Zhou J."/>
            <person name="Mallon E."/>
            <person name="Orsini L."/>
        </authorList>
    </citation>
    <scope>NUCLEOTIDE SEQUENCE [LARGE SCALE GENOMIC DNA]</scope>
    <source>
        <strain evidence="1">LRV0_1</strain>
    </source>
</reference>
<gene>
    <name evidence="1" type="ORF">OUZ56_014992</name>
</gene>
<dbReference type="EMBL" id="JAOYFB010000038">
    <property type="protein sequence ID" value="KAK4025961.1"/>
    <property type="molecule type" value="Genomic_DNA"/>
</dbReference>
<evidence type="ECO:0000313" key="2">
    <source>
        <dbReference type="Proteomes" id="UP001234178"/>
    </source>
</evidence>
<organism evidence="1 2">
    <name type="scientific">Daphnia magna</name>
    <dbReference type="NCBI Taxonomy" id="35525"/>
    <lineage>
        <taxon>Eukaryota</taxon>
        <taxon>Metazoa</taxon>
        <taxon>Ecdysozoa</taxon>
        <taxon>Arthropoda</taxon>
        <taxon>Crustacea</taxon>
        <taxon>Branchiopoda</taxon>
        <taxon>Diplostraca</taxon>
        <taxon>Cladocera</taxon>
        <taxon>Anomopoda</taxon>
        <taxon>Daphniidae</taxon>
        <taxon>Daphnia</taxon>
    </lineage>
</organism>
<evidence type="ECO:0000313" key="1">
    <source>
        <dbReference type="EMBL" id="KAK4025961.1"/>
    </source>
</evidence>
<keyword evidence="2" id="KW-1185">Reference proteome</keyword>
<comment type="caution">
    <text evidence="1">The sequence shown here is derived from an EMBL/GenBank/DDBJ whole genome shotgun (WGS) entry which is preliminary data.</text>
</comment>
<dbReference type="Proteomes" id="UP001234178">
    <property type="component" value="Unassembled WGS sequence"/>
</dbReference>